<dbReference type="AlphaFoldDB" id="A0A1H9C1T9"/>
<evidence type="ECO:0000313" key="4">
    <source>
        <dbReference type="Proteomes" id="UP000198648"/>
    </source>
</evidence>
<dbReference type="Gene3D" id="3.30.1150.10">
    <property type="match status" value="1"/>
</dbReference>
<evidence type="ECO:0000313" key="3">
    <source>
        <dbReference type="EMBL" id="SEP95206.1"/>
    </source>
</evidence>
<dbReference type="EMBL" id="FOEI01000004">
    <property type="protein sequence ID" value="SEP95206.1"/>
    <property type="molecule type" value="Genomic_DNA"/>
</dbReference>
<keyword evidence="4" id="KW-1185">Reference proteome</keyword>
<evidence type="ECO:0000256" key="1">
    <source>
        <dbReference type="SAM" id="SignalP"/>
    </source>
</evidence>
<dbReference type="STRING" id="1299341.SAMN05444005_1048"/>
<keyword evidence="1" id="KW-0732">Signal</keyword>
<dbReference type="GO" id="GO:0055085">
    <property type="term" value="P:transmembrane transport"/>
    <property type="evidence" value="ECO:0007669"/>
    <property type="project" value="InterPro"/>
</dbReference>
<proteinExistence type="predicted"/>
<dbReference type="InterPro" id="IPR037682">
    <property type="entry name" value="TonB_C"/>
</dbReference>
<dbReference type="RefSeq" id="WP_091467519.1">
    <property type="nucleotide sequence ID" value="NZ_FOEI01000004.1"/>
</dbReference>
<evidence type="ECO:0000259" key="2">
    <source>
        <dbReference type="Pfam" id="PF03544"/>
    </source>
</evidence>
<name>A0A1H9C1T9_9FLAO</name>
<gene>
    <name evidence="3" type="ORF">SAMN05444005_1048</name>
</gene>
<feature type="domain" description="TonB C-terminal" evidence="2">
    <location>
        <begin position="79"/>
        <end position="149"/>
    </location>
</feature>
<protein>
    <submittedName>
        <fullName evidence="3">TonB protein C-terminal</fullName>
    </submittedName>
</protein>
<dbReference type="Pfam" id="PF03544">
    <property type="entry name" value="TonB_C"/>
    <property type="match status" value="1"/>
</dbReference>
<organism evidence="3 4">
    <name type="scientific">Flavobacterium urocaniciphilum</name>
    <dbReference type="NCBI Taxonomy" id="1299341"/>
    <lineage>
        <taxon>Bacteria</taxon>
        <taxon>Pseudomonadati</taxon>
        <taxon>Bacteroidota</taxon>
        <taxon>Flavobacteriia</taxon>
        <taxon>Flavobacteriales</taxon>
        <taxon>Flavobacteriaceae</taxon>
        <taxon>Flavobacterium</taxon>
    </lineage>
</organism>
<dbReference type="SUPFAM" id="SSF74653">
    <property type="entry name" value="TolA/TonB C-terminal domain"/>
    <property type="match status" value="1"/>
</dbReference>
<sequence length="169" mass="19118">MSNKKFVLIVFLSFSFSFSIAQEQEKKEIGTEAEKKSDTIKGPNYNMIFKVVDVSATPQNGIQDFRKRIATSFKLPEVEQKTFGSVTTRFVIWNDGSIRDVKVIKEEPTGLGLGAEAIRVVSNSGDWIPAQIDGKNVNQYYVLPLKFEISPTHKKKKEVQKDNNIESKQ</sequence>
<feature type="signal peptide" evidence="1">
    <location>
        <begin position="1"/>
        <end position="21"/>
    </location>
</feature>
<reference evidence="3 4" key="1">
    <citation type="submission" date="2016-10" db="EMBL/GenBank/DDBJ databases">
        <authorList>
            <person name="de Groot N.N."/>
        </authorList>
    </citation>
    <scope>NUCLEOTIDE SEQUENCE [LARGE SCALE GENOMIC DNA]</scope>
    <source>
        <strain evidence="3 4">DSM 27078</strain>
    </source>
</reference>
<feature type="chain" id="PRO_5011760852" evidence="1">
    <location>
        <begin position="22"/>
        <end position="169"/>
    </location>
</feature>
<accession>A0A1H9C1T9</accession>
<dbReference type="Proteomes" id="UP000198648">
    <property type="component" value="Unassembled WGS sequence"/>
</dbReference>
<dbReference type="OrthoDB" id="1095452at2"/>